<dbReference type="AlphaFoldDB" id="A0A645HC98"/>
<dbReference type="InterPro" id="IPR050596">
    <property type="entry name" value="AspAT/PAT-like"/>
</dbReference>
<dbReference type="SUPFAM" id="SSF53383">
    <property type="entry name" value="PLP-dependent transferases"/>
    <property type="match status" value="1"/>
</dbReference>
<dbReference type="PROSITE" id="PS00105">
    <property type="entry name" value="AA_TRANSFER_CLASS_1"/>
    <property type="match status" value="1"/>
</dbReference>
<feature type="domain" description="Aminotransferase class I/classII large" evidence="6">
    <location>
        <begin position="3"/>
        <end position="142"/>
    </location>
</feature>
<organism evidence="7">
    <name type="scientific">bioreactor metagenome</name>
    <dbReference type="NCBI Taxonomy" id="1076179"/>
    <lineage>
        <taxon>unclassified sequences</taxon>
        <taxon>metagenomes</taxon>
        <taxon>ecological metagenomes</taxon>
    </lineage>
</organism>
<evidence type="ECO:0000313" key="7">
    <source>
        <dbReference type="EMBL" id="MPN36350.1"/>
    </source>
</evidence>
<comment type="similarity">
    <text evidence="2">Belongs to the class-I pyridoxal-phosphate-dependent aminotransferase family.</text>
</comment>
<dbReference type="GO" id="GO:0008483">
    <property type="term" value="F:transaminase activity"/>
    <property type="evidence" value="ECO:0007669"/>
    <property type="project" value="UniProtKB-KW"/>
</dbReference>
<comment type="caution">
    <text evidence="7">The sequence shown here is derived from an EMBL/GenBank/DDBJ whole genome shotgun (WGS) entry which is preliminary data.</text>
</comment>
<keyword evidence="3 7" id="KW-0032">Aminotransferase</keyword>
<name>A0A645HC98_9ZZZZ</name>
<dbReference type="Gene3D" id="3.40.640.10">
    <property type="entry name" value="Type I PLP-dependent aspartate aminotransferase-like (Major domain)"/>
    <property type="match status" value="1"/>
</dbReference>
<gene>
    <name evidence="7" type="primary">patA_79</name>
    <name evidence="7" type="ORF">SDC9_183859</name>
</gene>
<evidence type="ECO:0000256" key="4">
    <source>
        <dbReference type="ARBA" id="ARBA00022679"/>
    </source>
</evidence>
<dbReference type="InterPro" id="IPR004839">
    <property type="entry name" value="Aminotransferase_I/II_large"/>
</dbReference>
<dbReference type="PANTHER" id="PTHR46383">
    <property type="entry name" value="ASPARTATE AMINOTRANSFERASE"/>
    <property type="match status" value="1"/>
</dbReference>
<evidence type="ECO:0000256" key="2">
    <source>
        <dbReference type="ARBA" id="ARBA00007441"/>
    </source>
</evidence>
<dbReference type="Gene3D" id="3.90.1150.10">
    <property type="entry name" value="Aspartate Aminotransferase, domain 1"/>
    <property type="match status" value="1"/>
</dbReference>
<dbReference type="InterPro" id="IPR015424">
    <property type="entry name" value="PyrdxlP-dep_Trfase"/>
</dbReference>
<accession>A0A645HC98</accession>
<dbReference type="InterPro" id="IPR015422">
    <property type="entry name" value="PyrdxlP-dep_Trfase_small"/>
</dbReference>
<dbReference type="GO" id="GO:0030170">
    <property type="term" value="F:pyridoxal phosphate binding"/>
    <property type="evidence" value="ECO:0007669"/>
    <property type="project" value="InterPro"/>
</dbReference>
<comment type="cofactor">
    <cofactor evidence="1">
        <name>pyridoxal 5'-phosphate</name>
        <dbReference type="ChEBI" id="CHEBI:597326"/>
    </cofactor>
</comment>
<proteinExistence type="inferred from homology"/>
<dbReference type="EC" id="2.6.1.-" evidence="7"/>
<dbReference type="CDD" id="cd00609">
    <property type="entry name" value="AAT_like"/>
    <property type="match status" value="1"/>
</dbReference>
<keyword evidence="4 7" id="KW-0808">Transferase</keyword>
<dbReference type="EMBL" id="VSSQ01090440">
    <property type="protein sequence ID" value="MPN36350.1"/>
    <property type="molecule type" value="Genomic_DNA"/>
</dbReference>
<sequence>MRDRLVVVQSFSKPYAMTGWRVGYLMADAPVKAQMEKVHQYATVSISSFVQHACVEALKSDVSASVALFKRRRDYVCSRLETMGIEFQKPDGAFYVFPSIEKFGMDSTSFCMRMASEAKLACTPGACFGADGYIRISYCYSDSSLSGGMDRMERFVRELRTCF</sequence>
<evidence type="ECO:0000256" key="3">
    <source>
        <dbReference type="ARBA" id="ARBA00022576"/>
    </source>
</evidence>
<dbReference type="InterPro" id="IPR004838">
    <property type="entry name" value="NHTrfase_class1_PyrdxlP-BS"/>
</dbReference>
<dbReference type="Pfam" id="PF00155">
    <property type="entry name" value="Aminotran_1_2"/>
    <property type="match status" value="1"/>
</dbReference>
<evidence type="ECO:0000256" key="5">
    <source>
        <dbReference type="ARBA" id="ARBA00022898"/>
    </source>
</evidence>
<dbReference type="PANTHER" id="PTHR46383:SF1">
    <property type="entry name" value="ASPARTATE AMINOTRANSFERASE"/>
    <property type="match status" value="1"/>
</dbReference>
<evidence type="ECO:0000259" key="6">
    <source>
        <dbReference type="Pfam" id="PF00155"/>
    </source>
</evidence>
<dbReference type="GO" id="GO:0006520">
    <property type="term" value="P:amino acid metabolic process"/>
    <property type="evidence" value="ECO:0007669"/>
    <property type="project" value="InterPro"/>
</dbReference>
<keyword evidence="5" id="KW-0663">Pyridoxal phosphate</keyword>
<dbReference type="InterPro" id="IPR015421">
    <property type="entry name" value="PyrdxlP-dep_Trfase_major"/>
</dbReference>
<protein>
    <submittedName>
        <fullName evidence="7">Putative N-acetyl-LL-diaminopimelate aminotransferase</fullName>
        <ecNumber evidence="7">2.6.1.-</ecNumber>
    </submittedName>
</protein>
<reference evidence="7" key="1">
    <citation type="submission" date="2019-08" db="EMBL/GenBank/DDBJ databases">
        <authorList>
            <person name="Kucharzyk K."/>
            <person name="Murdoch R.W."/>
            <person name="Higgins S."/>
            <person name="Loffler F."/>
        </authorList>
    </citation>
    <scope>NUCLEOTIDE SEQUENCE</scope>
</reference>
<evidence type="ECO:0000256" key="1">
    <source>
        <dbReference type="ARBA" id="ARBA00001933"/>
    </source>
</evidence>